<reference evidence="3" key="1">
    <citation type="journal article" date="2020" name="Stud. Mycol.">
        <title>101 Dothideomycetes genomes: A test case for predicting lifestyles and emergence of pathogens.</title>
        <authorList>
            <person name="Haridas S."/>
            <person name="Albert R."/>
            <person name="Binder M."/>
            <person name="Bloem J."/>
            <person name="LaButti K."/>
            <person name="Salamov A."/>
            <person name="Andreopoulos B."/>
            <person name="Baker S."/>
            <person name="Barry K."/>
            <person name="Bills G."/>
            <person name="Bluhm B."/>
            <person name="Cannon C."/>
            <person name="Castanera R."/>
            <person name="Culley D."/>
            <person name="Daum C."/>
            <person name="Ezra D."/>
            <person name="Gonzalez J."/>
            <person name="Henrissat B."/>
            <person name="Kuo A."/>
            <person name="Liang C."/>
            <person name="Lipzen A."/>
            <person name="Lutzoni F."/>
            <person name="Magnuson J."/>
            <person name="Mondo S."/>
            <person name="Nolan M."/>
            <person name="Ohm R."/>
            <person name="Pangilinan J."/>
            <person name="Park H.-J."/>
            <person name="Ramirez L."/>
            <person name="Alfaro M."/>
            <person name="Sun H."/>
            <person name="Tritt A."/>
            <person name="Yoshinaga Y."/>
            <person name="Zwiers L.-H."/>
            <person name="Turgeon B."/>
            <person name="Goodwin S."/>
            <person name="Spatafora J."/>
            <person name="Crous P."/>
            <person name="Grigoriev I."/>
        </authorList>
    </citation>
    <scope>NUCLEOTIDE SEQUENCE [LARGE SCALE GENOMIC DNA]</scope>
    <source>
        <strain evidence="3">CECT 20119</strain>
    </source>
</reference>
<dbReference type="AlphaFoldDB" id="A0A6A6GEK5"/>
<gene>
    <name evidence="2" type="ORF">BDZ85DRAFT_260434</name>
</gene>
<dbReference type="EMBL" id="ML992505">
    <property type="protein sequence ID" value="KAF2224125.1"/>
    <property type="molecule type" value="Genomic_DNA"/>
</dbReference>
<name>A0A6A6GEK5_9PEZI</name>
<keyword evidence="3" id="KW-1185">Reference proteome</keyword>
<evidence type="ECO:0000256" key="1">
    <source>
        <dbReference type="SAM" id="MobiDB-lite"/>
    </source>
</evidence>
<dbReference type="OrthoDB" id="5288318at2759"/>
<accession>A0A6A6GEK5</accession>
<evidence type="ECO:0000313" key="2">
    <source>
        <dbReference type="EMBL" id="KAF2224125.1"/>
    </source>
</evidence>
<feature type="region of interest" description="Disordered" evidence="1">
    <location>
        <begin position="333"/>
        <end position="354"/>
    </location>
</feature>
<proteinExistence type="predicted"/>
<dbReference type="InterPro" id="IPR011011">
    <property type="entry name" value="Znf_FYVE_PHD"/>
</dbReference>
<dbReference type="Proteomes" id="UP000799538">
    <property type="component" value="Unassembled WGS sequence"/>
</dbReference>
<feature type="compositionally biased region" description="Low complexity" evidence="1">
    <location>
        <begin position="341"/>
        <end position="354"/>
    </location>
</feature>
<protein>
    <submittedName>
        <fullName evidence="2">Uncharacterized protein</fullName>
    </submittedName>
</protein>
<dbReference type="SUPFAM" id="SSF57903">
    <property type="entry name" value="FYVE/PHD zinc finger"/>
    <property type="match status" value="1"/>
</dbReference>
<organism evidence="2 3">
    <name type="scientific">Elsinoe ampelina</name>
    <dbReference type="NCBI Taxonomy" id="302913"/>
    <lineage>
        <taxon>Eukaryota</taxon>
        <taxon>Fungi</taxon>
        <taxon>Dikarya</taxon>
        <taxon>Ascomycota</taxon>
        <taxon>Pezizomycotina</taxon>
        <taxon>Dothideomycetes</taxon>
        <taxon>Dothideomycetidae</taxon>
        <taxon>Myriangiales</taxon>
        <taxon>Elsinoaceae</taxon>
        <taxon>Elsinoe</taxon>
    </lineage>
</organism>
<evidence type="ECO:0000313" key="3">
    <source>
        <dbReference type="Proteomes" id="UP000799538"/>
    </source>
</evidence>
<sequence length="354" mass="40035">MVKLLNLDDEGDPTSFAPPYAGIHELKIGDGLIPTAQGENKGVFKVTAYYPVVSEIATLLDLTSLDQLSQTCKQIRANLLQHKATLITRTLRCRNDGQVRIPCARDLVNPCQRCGVIVCRNCIQKPMANALQGRHRRLCKTCLKAPLERHLITVEAVTDEIKTPDEERTPVTFYHGPCTCVHQMWFCDTCSRHQRSEDTKYIRGWNWRRRYSHTGVGIGEGEQGVPCGRESRCLAVREVEVEIDADQFQTPFDFPSSEKRSWSNTSYQTQEIEGIGGVVKKKVKKRVNIGHVVKEYEDEREGGEYLLREKTYQNRSWCAHCDRVIPSRKDQALESHESLDRVVSSSGSSALSIG</sequence>